<dbReference type="EnsemblPlants" id="LPERR02G13610.1">
    <property type="protein sequence ID" value="LPERR02G13610.1"/>
    <property type="gene ID" value="LPERR02G13610"/>
</dbReference>
<feature type="region of interest" description="Disordered" evidence="1">
    <location>
        <begin position="84"/>
        <end position="110"/>
    </location>
</feature>
<protein>
    <submittedName>
        <fullName evidence="2">Uncharacterized protein</fullName>
    </submittedName>
</protein>
<reference evidence="2" key="3">
    <citation type="submission" date="2015-04" db="UniProtKB">
        <authorList>
            <consortium name="EnsemblPlants"/>
        </authorList>
    </citation>
    <scope>IDENTIFICATION</scope>
</reference>
<feature type="region of interest" description="Disordered" evidence="1">
    <location>
        <begin position="1"/>
        <end position="52"/>
    </location>
</feature>
<dbReference type="HOGENOM" id="CLU_2174628_0_0_1"/>
<dbReference type="AlphaFoldDB" id="A0A0D9VG22"/>
<evidence type="ECO:0000313" key="3">
    <source>
        <dbReference type="Proteomes" id="UP000032180"/>
    </source>
</evidence>
<name>A0A0D9VG22_9ORYZ</name>
<evidence type="ECO:0000256" key="1">
    <source>
        <dbReference type="SAM" id="MobiDB-lite"/>
    </source>
</evidence>
<reference evidence="3" key="2">
    <citation type="submission" date="2013-12" db="EMBL/GenBank/DDBJ databases">
        <authorList>
            <person name="Yu Y."/>
            <person name="Lee S."/>
            <person name="de Baynast K."/>
            <person name="Wissotski M."/>
            <person name="Liu L."/>
            <person name="Talag J."/>
            <person name="Goicoechea J."/>
            <person name="Angelova A."/>
            <person name="Jetty R."/>
            <person name="Kudrna D."/>
            <person name="Golser W."/>
            <person name="Rivera L."/>
            <person name="Zhang J."/>
            <person name="Wing R."/>
        </authorList>
    </citation>
    <scope>NUCLEOTIDE SEQUENCE</scope>
</reference>
<proteinExistence type="predicted"/>
<dbReference type="Proteomes" id="UP000032180">
    <property type="component" value="Chromosome 2"/>
</dbReference>
<sequence>MDNNMPSTSSSSNDEKSDEDYVIGWRSQDPYVSNLESSGTSVGRKKVPSPQPPTLIHYVSSTNPNAPNILCFLWCSLSLPASLANPSNQTKTTSRRCGSCSKLPDLEAAD</sequence>
<feature type="compositionally biased region" description="Polar residues" evidence="1">
    <location>
        <begin position="30"/>
        <end position="41"/>
    </location>
</feature>
<keyword evidence="3" id="KW-1185">Reference proteome</keyword>
<evidence type="ECO:0000313" key="2">
    <source>
        <dbReference type="EnsemblPlants" id="LPERR02G13610.1"/>
    </source>
</evidence>
<reference evidence="2 3" key="1">
    <citation type="submission" date="2012-08" db="EMBL/GenBank/DDBJ databases">
        <title>Oryza genome evolution.</title>
        <authorList>
            <person name="Wing R.A."/>
        </authorList>
    </citation>
    <scope>NUCLEOTIDE SEQUENCE</scope>
</reference>
<dbReference type="Gramene" id="LPERR02G13610.1">
    <property type="protein sequence ID" value="LPERR02G13610.1"/>
    <property type="gene ID" value="LPERR02G13610"/>
</dbReference>
<accession>A0A0D9VG22</accession>
<organism evidence="2 3">
    <name type="scientific">Leersia perrieri</name>
    <dbReference type="NCBI Taxonomy" id="77586"/>
    <lineage>
        <taxon>Eukaryota</taxon>
        <taxon>Viridiplantae</taxon>
        <taxon>Streptophyta</taxon>
        <taxon>Embryophyta</taxon>
        <taxon>Tracheophyta</taxon>
        <taxon>Spermatophyta</taxon>
        <taxon>Magnoliopsida</taxon>
        <taxon>Liliopsida</taxon>
        <taxon>Poales</taxon>
        <taxon>Poaceae</taxon>
        <taxon>BOP clade</taxon>
        <taxon>Oryzoideae</taxon>
        <taxon>Oryzeae</taxon>
        <taxon>Oryzinae</taxon>
        <taxon>Leersia</taxon>
    </lineage>
</organism>